<name>A0A7C4V7C1_9DEIN</name>
<reference evidence="1" key="1">
    <citation type="journal article" date="2020" name="mSystems">
        <title>Genome- and Community-Level Interaction Insights into Carbon Utilization and Element Cycling Functions of Hydrothermarchaeota in Hydrothermal Sediment.</title>
        <authorList>
            <person name="Zhou Z."/>
            <person name="Liu Y."/>
            <person name="Xu W."/>
            <person name="Pan J."/>
            <person name="Luo Z.H."/>
            <person name="Li M."/>
        </authorList>
    </citation>
    <scope>NUCLEOTIDE SEQUENCE [LARGE SCALE GENOMIC DNA]</scope>
    <source>
        <strain evidence="1">HyVt-570</strain>
    </source>
</reference>
<comment type="caution">
    <text evidence="1">The sequence shown here is derived from an EMBL/GenBank/DDBJ whole genome shotgun (WGS) entry which is preliminary data.</text>
</comment>
<sequence>MAKAPANLRDLKRKLVTDPRDVPRRFRSRALEAAFWESHDFAPGVLTDGESVRKELDELLGIEEK</sequence>
<accession>A0A7C4V7C1</accession>
<organism evidence="1">
    <name type="scientific">Oceanithermus profundus</name>
    <dbReference type="NCBI Taxonomy" id="187137"/>
    <lineage>
        <taxon>Bacteria</taxon>
        <taxon>Thermotogati</taxon>
        <taxon>Deinococcota</taxon>
        <taxon>Deinococci</taxon>
        <taxon>Thermales</taxon>
        <taxon>Thermaceae</taxon>
        <taxon>Oceanithermus</taxon>
    </lineage>
</organism>
<proteinExistence type="predicted"/>
<evidence type="ECO:0000313" key="1">
    <source>
        <dbReference type="EMBL" id="HGY10251.1"/>
    </source>
</evidence>
<protein>
    <submittedName>
        <fullName evidence="1">Uncharacterized protein</fullName>
    </submittedName>
</protein>
<gene>
    <name evidence="1" type="ORF">ENK37_09435</name>
</gene>
<dbReference type="EMBL" id="DRPZ01000237">
    <property type="protein sequence ID" value="HGY10251.1"/>
    <property type="molecule type" value="Genomic_DNA"/>
</dbReference>
<dbReference type="AlphaFoldDB" id="A0A7C4V7C1"/>
<dbReference type="Proteomes" id="UP000885759">
    <property type="component" value="Unassembled WGS sequence"/>
</dbReference>